<evidence type="ECO:0000256" key="4">
    <source>
        <dbReference type="ARBA" id="ARBA00023002"/>
    </source>
</evidence>
<dbReference type="GO" id="GO:0005737">
    <property type="term" value="C:cytoplasm"/>
    <property type="evidence" value="ECO:0007669"/>
    <property type="project" value="UniProtKB-SubCell"/>
</dbReference>
<dbReference type="PANTHER" id="PTHR44085:SF2">
    <property type="entry name" value="SEPIAPTERIN REDUCTASE"/>
    <property type="match status" value="1"/>
</dbReference>
<comment type="subcellular location">
    <subcellularLocation>
        <location evidence="1">Cytoplasm</location>
    </subcellularLocation>
</comment>
<reference evidence="5 6" key="1">
    <citation type="submission" date="2019-02" db="EMBL/GenBank/DDBJ databases">
        <title>Aquabacterium sp. strain KMB7.</title>
        <authorList>
            <person name="Chen W.-M."/>
        </authorList>
    </citation>
    <scope>NUCLEOTIDE SEQUENCE [LARGE SCALE GENOMIC DNA]</scope>
    <source>
        <strain evidence="5 6">KMB7</strain>
    </source>
</reference>
<evidence type="ECO:0000313" key="5">
    <source>
        <dbReference type="EMBL" id="TBO30116.1"/>
    </source>
</evidence>
<dbReference type="Gene3D" id="3.40.50.720">
    <property type="entry name" value="NAD(P)-binding Rossmann-like Domain"/>
    <property type="match status" value="1"/>
</dbReference>
<sequence>MTALAAPPGTVAVVTGHSRGLGLALAHALLALGVPVLGLARQACPEHVTLHAPGAPNVPGATGAQVARLQQEALDLADPNALADWLATGTLVRFMAGASQVLLLNNAGTVQPMGAPGLQGAEAIAQAVALNVSAPLMLCDALLQHRAPGQPVRVVHIGSGAGRTAYAGWSVYGATKAALDHHARCVQADALPGVRAESLAPGVLDTDMQADIRATRTERFPLRARFDQLHASGALVPPEQAARHLLAHVLSEAFGQHPCTDLRNLPAPT</sequence>
<dbReference type="InterPro" id="IPR051721">
    <property type="entry name" value="Biopterin_syn/organic_redct"/>
</dbReference>
<evidence type="ECO:0000256" key="2">
    <source>
        <dbReference type="ARBA" id="ARBA00022490"/>
    </source>
</evidence>
<dbReference type="Proteomes" id="UP000292120">
    <property type="component" value="Unassembled WGS sequence"/>
</dbReference>
<evidence type="ECO:0000256" key="3">
    <source>
        <dbReference type="ARBA" id="ARBA00022857"/>
    </source>
</evidence>
<keyword evidence="2" id="KW-0963">Cytoplasm</keyword>
<gene>
    <name evidence="5" type="ORF">EYS42_10440</name>
</gene>
<evidence type="ECO:0000256" key="1">
    <source>
        <dbReference type="ARBA" id="ARBA00004496"/>
    </source>
</evidence>
<keyword evidence="6" id="KW-1185">Reference proteome</keyword>
<dbReference type="SUPFAM" id="SSF51735">
    <property type="entry name" value="NAD(P)-binding Rossmann-fold domains"/>
    <property type="match status" value="1"/>
</dbReference>
<keyword evidence="3" id="KW-0521">NADP</keyword>
<protein>
    <submittedName>
        <fullName evidence="5">SDR family oxidoreductase</fullName>
    </submittedName>
</protein>
<dbReference type="NCBIfam" id="NF005436">
    <property type="entry name" value="PRK07023.1"/>
    <property type="match status" value="1"/>
</dbReference>
<dbReference type="InterPro" id="IPR002347">
    <property type="entry name" value="SDR_fam"/>
</dbReference>
<dbReference type="GO" id="GO:0006729">
    <property type="term" value="P:tetrahydrobiopterin biosynthetic process"/>
    <property type="evidence" value="ECO:0007669"/>
    <property type="project" value="TreeGrafter"/>
</dbReference>
<dbReference type="EMBL" id="SIXI01000004">
    <property type="protein sequence ID" value="TBO30116.1"/>
    <property type="molecule type" value="Genomic_DNA"/>
</dbReference>
<accession>A0A4Q9GXJ2</accession>
<dbReference type="PANTHER" id="PTHR44085">
    <property type="entry name" value="SEPIAPTERIN REDUCTASE"/>
    <property type="match status" value="1"/>
</dbReference>
<dbReference type="PRINTS" id="PR00081">
    <property type="entry name" value="GDHRDH"/>
</dbReference>
<dbReference type="Pfam" id="PF00106">
    <property type="entry name" value="adh_short"/>
    <property type="match status" value="1"/>
</dbReference>
<organism evidence="5 6">
    <name type="scientific">Aquabacterium lacunae</name>
    <dbReference type="NCBI Taxonomy" id="2528630"/>
    <lineage>
        <taxon>Bacteria</taxon>
        <taxon>Pseudomonadati</taxon>
        <taxon>Pseudomonadota</taxon>
        <taxon>Betaproteobacteria</taxon>
        <taxon>Burkholderiales</taxon>
        <taxon>Aquabacterium</taxon>
    </lineage>
</organism>
<dbReference type="GO" id="GO:0004757">
    <property type="term" value="F:sepiapterin reductase (NADP+) activity"/>
    <property type="evidence" value="ECO:0007669"/>
    <property type="project" value="TreeGrafter"/>
</dbReference>
<proteinExistence type="predicted"/>
<evidence type="ECO:0000313" key="6">
    <source>
        <dbReference type="Proteomes" id="UP000292120"/>
    </source>
</evidence>
<comment type="caution">
    <text evidence="5">The sequence shown here is derived from an EMBL/GenBank/DDBJ whole genome shotgun (WGS) entry which is preliminary data.</text>
</comment>
<dbReference type="OrthoDB" id="9794387at2"/>
<dbReference type="InterPro" id="IPR036291">
    <property type="entry name" value="NAD(P)-bd_dom_sf"/>
</dbReference>
<dbReference type="RefSeq" id="WP_130968110.1">
    <property type="nucleotide sequence ID" value="NZ_SIXI01000004.1"/>
</dbReference>
<name>A0A4Q9GXJ2_9BURK</name>
<keyword evidence="4" id="KW-0560">Oxidoreductase</keyword>
<dbReference type="AlphaFoldDB" id="A0A4Q9GXJ2"/>